<dbReference type="KEGG" id="nall:PP769_16160"/>
<dbReference type="CDD" id="cd00085">
    <property type="entry name" value="HNHc"/>
    <property type="match status" value="1"/>
</dbReference>
<name>A0AA96G9P9_9BACT</name>
<gene>
    <name evidence="2" type="ORF">PP769_16160</name>
</gene>
<dbReference type="InterPro" id="IPR002711">
    <property type="entry name" value="HNH"/>
</dbReference>
<dbReference type="AlphaFoldDB" id="A0AA96G9P9"/>
<proteinExistence type="predicted"/>
<accession>A0AA96G9P9</accession>
<evidence type="ECO:0000313" key="3">
    <source>
        <dbReference type="Proteomes" id="UP001302719"/>
    </source>
</evidence>
<dbReference type="RefSeq" id="WP_312642015.1">
    <property type="nucleotide sequence ID" value="NZ_CP116967.1"/>
</dbReference>
<dbReference type="GO" id="GO:0004519">
    <property type="term" value="F:endonuclease activity"/>
    <property type="evidence" value="ECO:0007669"/>
    <property type="project" value="UniProtKB-KW"/>
</dbReference>
<evidence type="ECO:0000259" key="1">
    <source>
        <dbReference type="Pfam" id="PF01844"/>
    </source>
</evidence>
<keyword evidence="2" id="KW-0255">Endonuclease</keyword>
<dbReference type="EMBL" id="CP116967">
    <property type="protein sequence ID" value="WNM57486.1"/>
    <property type="molecule type" value="Genomic_DNA"/>
</dbReference>
<keyword evidence="2" id="KW-0540">Nuclease</keyword>
<organism evidence="2 3">
    <name type="scientific">Candidatus Nitrospira allomarina</name>
    <dbReference type="NCBI Taxonomy" id="3020900"/>
    <lineage>
        <taxon>Bacteria</taxon>
        <taxon>Pseudomonadati</taxon>
        <taxon>Nitrospirota</taxon>
        <taxon>Nitrospiria</taxon>
        <taxon>Nitrospirales</taxon>
        <taxon>Nitrospiraceae</taxon>
        <taxon>Nitrospira</taxon>
    </lineage>
</organism>
<keyword evidence="3" id="KW-1185">Reference proteome</keyword>
<dbReference type="GO" id="GO:0008270">
    <property type="term" value="F:zinc ion binding"/>
    <property type="evidence" value="ECO:0007669"/>
    <property type="project" value="InterPro"/>
</dbReference>
<feature type="domain" description="HNH" evidence="1">
    <location>
        <begin position="194"/>
        <end position="237"/>
    </location>
</feature>
<reference evidence="2 3" key="1">
    <citation type="submission" date="2023-01" db="EMBL/GenBank/DDBJ databases">
        <title>Cultivation and genomic characterization of new, ubiquitous marine nitrite-oxidizing bacteria from the Nitrospirales.</title>
        <authorList>
            <person name="Mueller A.J."/>
            <person name="Daebeler A."/>
            <person name="Herbold C.W."/>
            <person name="Kirkegaard R.H."/>
            <person name="Daims H."/>
        </authorList>
    </citation>
    <scope>NUCLEOTIDE SEQUENCE [LARGE SCALE GENOMIC DNA]</scope>
    <source>
        <strain evidence="2 3">VA</strain>
    </source>
</reference>
<dbReference type="Gene3D" id="1.10.30.50">
    <property type="match status" value="1"/>
</dbReference>
<dbReference type="Pfam" id="PF01844">
    <property type="entry name" value="HNH"/>
    <property type="match status" value="1"/>
</dbReference>
<evidence type="ECO:0000313" key="2">
    <source>
        <dbReference type="EMBL" id="WNM57486.1"/>
    </source>
</evidence>
<dbReference type="InterPro" id="IPR003615">
    <property type="entry name" value="HNH_nuc"/>
</dbReference>
<dbReference type="Proteomes" id="UP001302719">
    <property type="component" value="Chromosome"/>
</dbReference>
<dbReference type="GO" id="GO:0003676">
    <property type="term" value="F:nucleic acid binding"/>
    <property type="evidence" value="ECO:0007669"/>
    <property type="project" value="InterPro"/>
</dbReference>
<protein>
    <submittedName>
        <fullName evidence="2">HNH endonuclease</fullName>
    </submittedName>
</protein>
<keyword evidence="2" id="KW-0378">Hydrolase</keyword>
<sequence>MRFGAVQKINLGTSDGAYSLVTEREHVDSQITLTDYEAEIVLSHFGKDNIHVGNVQSNKFLSSKLFRLFPSGKPIKLNVVYPKPEKTELRLYISSRAGFKPKGGDIWFMFLKDDSIWIGAMAEPLWRNKASEVKADESDDIYQREVNDTDRVRIAKLKGRDIYARDRNIAVSRMKLSGYTCEFDPSHKLFSSRFTKNPYLEAHHLIPIGLQGSFSQSLDTIHNIFCLCPYCHRAVHNAENSVARSILACLAEKRPVHKKFGLTVPQLFGLYAVEEID</sequence>